<dbReference type="Proteomes" id="UP000242699">
    <property type="component" value="Unassembled WGS sequence"/>
</dbReference>
<feature type="region of interest" description="Disordered" evidence="4">
    <location>
        <begin position="39"/>
        <end position="60"/>
    </location>
</feature>
<dbReference type="InterPro" id="IPR050130">
    <property type="entry name" value="ClpA_ClpB"/>
</dbReference>
<dbReference type="Pfam" id="PF10431">
    <property type="entry name" value="ClpB_D2-small"/>
    <property type="match status" value="1"/>
</dbReference>
<dbReference type="CDD" id="cd19499">
    <property type="entry name" value="RecA-like_ClpB_Hsp104-like"/>
    <property type="match status" value="1"/>
</dbReference>
<dbReference type="InterPro" id="IPR027417">
    <property type="entry name" value="P-loop_NTPase"/>
</dbReference>
<dbReference type="InterPro" id="IPR001270">
    <property type="entry name" value="ClpA/B"/>
</dbReference>
<dbReference type="GO" id="GO:0016887">
    <property type="term" value="F:ATP hydrolysis activity"/>
    <property type="evidence" value="ECO:0007669"/>
    <property type="project" value="InterPro"/>
</dbReference>
<evidence type="ECO:0000313" key="8">
    <source>
        <dbReference type="Proteomes" id="UP000242699"/>
    </source>
</evidence>
<dbReference type="InterPro" id="IPR003959">
    <property type="entry name" value="ATPase_AAA_core"/>
</dbReference>
<comment type="caution">
    <text evidence="7">The sequence shown here is derived from an EMBL/GenBank/DDBJ whole genome shotgun (WGS) entry which is preliminary data.</text>
</comment>
<reference evidence="7 8" key="1">
    <citation type="journal article" date="2014" name="BMC Genomics">
        <title>Comparison of environmental and isolate Sulfobacillus genomes reveals diverse carbon, sulfur, nitrogen, and hydrogen metabolisms.</title>
        <authorList>
            <person name="Justice N.B."/>
            <person name="Norman A."/>
            <person name="Brown C.T."/>
            <person name="Singh A."/>
            <person name="Thomas B.C."/>
            <person name="Banfield J.F."/>
        </authorList>
    </citation>
    <scope>NUCLEOTIDE SEQUENCE [LARGE SCALE GENOMIC DNA]</scope>
    <source>
        <strain evidence="7">AMDSBA1</strain>
    </source>
</reference>
<dbReference type="GO" id="GO:0034605">
    <property type="term" value="P:cellular response to heat"/>
    <property type="evidence" value="ECO:0007669"/>
    <property type="project" value="TreeGrafter"/>
</dbReference>
<sequence>MIDSTDFLRILNANGRGQFSFEQEPDTVPGSFYTVHREERNNEMVGSLSNPEQDPRTDSSEEFRPLVTRFRFNVEQVMAHLHAHIAGQEEVLQEIHSMLRLVSADITDPARPLYVTLLLGPTGVGKTELVRTLAEAIHGSRDAFCRVDMNTLSQEHYAASLTGAPPGYVGSKEGVTVLDKGKIEASFSAPGIVLFDEVEKASETVILTLLNVLDNGLMTVASGQQVINFRNALIFMTSNVGVRELQQFAKQEFLGLNEDEPPVRQENHVGDHGASALTLRATSEQNRKLIETRLEEAFSPEFLNRIDTIITFNWLTAESVTAIIEMELARLNKRLQRHRCHICLDDSALSFIRDVGFDVRFGARALKRAIRRHVEIPLADFLLDNQPHISQSAESVSEKIHLIGFRDHHTIRFRETEAE</sequence>
<organism evidence="7 8">
    <name type="scientific">Sulfobacillus benefaciens</name>
    <dbReference type="NCBI Taxonomy" id="453960"/>
    <lineage>
        <taxon>Bacteria</taxon>
        <taxon>Bacillati</taxon>
        <taxon>Bacillota</taxon>
        <taxon>Clostridia</taxon>
        <taxon>Eubacteriales</taxon>
        <taxon>Clostridiales Family XVII. Incertae Sedis</taxon>
        <taxon>Sulfobacillus</taxon>
    </lineage>
</organism>
<proteinExistence type="predicted"/>
<evidence type="ECO:0000256" key="2">
    <source>
        <dbReference type="ARBA" id="ARBA00022840"/>
    </source>
</evidence>
<evidence type="ECO:0000259" key="5">
    <source>
        <dbReference type="SMART" id="SM00382"/>
    </source>
</evidence>
<dbReference type="SMART" id="SM01086">
    <property type="entry name" value="ClpB_D2-small"/>
    <property type="match status" value="1"/>
</dbReference>
<dbReference type="InterPro" id="IPR019489">
    <property type="entry name" value="Clp_ATPase_C"/>
</dbReference>
<dbReference type="PANTHER" id="PTHR11638">
    <property type="entry name" value="ATP-DEPENDENT CLP PROTEASE"/>
    <property type="match status" value="1"/>
</dbReference>
<feature type="domain" description="Clp ATPase C-terminal" evidence="6">
    <location>
        <begin position="315"/>
        <end position="402"/>
    </location>
</feature>
<dbReference type="PRINTS" id="PR00300">
    <property type="entry name" value="CLPPROTEASEA"/>
</dbReference>
<dbReference type="SUPFAM" id="SSF52540">
    <property type="entry name" value="P-loop containing nucleoside triphosphate hydrolases"/>
    <property type="match status" value="1"/>
</dbReference>
<protein>
    <submittedName>
        <fullName evidence="7">AAA family ATPase</fullName>
    </submittedName>
</protein>
<feature type="domain" description="AAA+ ATPase" evidence="5">
    <location>
        <begin position="112"/>
        <end position="380"/>
    </location>
</feature>
<keyword evidence="3" id="KW-0143">Chaperone</keyword>
<evidence type="ECO:0000256" key="1">
    <source>
        <dbReference type="ARBA" id="ARBA00022741"/>
    </source>
</evidence>
<dbReference type="PANTHER" id="PTHR11638:SF18">
    <property type="entry name" value="HEAT SHOCK PROTEIN 104"/>
    <property type="match status" value="1"/>
</dbReference>
<keyword evidence="2" id="KW-0067">ATP-binding</keyword>
<gene>
    <name evidence="7" type="ORF">C7B43_17660</name>
</gene>
<dbReference type="Gene3D" id="3.40.50.300">
    <property type="entry name" value="P-loop containing nucleotide triphosphate hydrolases"/>
    <property type="match status" value="1"/>
</dbReference>
<name>A0A2T2WS49_9FIRM</name>
<evidence type="ECO:0000313" key="7">
    <source>
        <dbReference type="EMBL" id="PSR25061.1"/>
    </source>
</evidence>
<dbReference type="GO" id="GO:0005524">
    <property type="term" value="F:ATP binding"/>
    <property type="evidence" value="ECO:0007669"/>
    <property type="project" value="UniProtKB-KW"/>
</dbReference>
<dbReference type="GO" id="GO:0005737">
    <property type="term" value="C:cytoplasm"/>
    <property type="evidence" value="ECO:0007669"/>
    <property type="project" value="TreeGrafter"/>
</dbReference>
<evidence type="ECO:0000256" key="4">
    <source>
        <dbReference type="SAM" id="MobiDB-lite"/>
    </source>
</evidence>
<dbReference type="EMBL" id="PXYT01000061">
    <property type="protein sequence ID" value="PSR25061.1"/>
    <property type="molecule type" value="Genomic_DNA"/>
</dbReference>
<dbReference type="InterPro" id="IPR003593">
    <property type="entry name" value="AAA+_ATPase"/>
</dbReference>
<dbReference type="SMART" id="SM00382">
    <property type="entry name" value="AAA"/>
    <property type="match status" value="1"/>
</dbReference>
<accession>A0A2T2WS49</accession>
<dbReference type="Pfam" id="PF07724">
    <property type="entry name" value="AAA_2"/>
    <property type="match status" value="1"/>
</dbReference>
<evidence type="ECO:0000256" key="3">
    <source>
        <dbReference type="ARBA" id="ARBA00023186"/>
    </source>
</evidence>
<keyword evidence="1" id="KW-0547">Nucleotide-binding</keyword>
<evidence type="ECO:0000259" key="6">
    <source>
        <dbReference type="SMART" id="SM01086"/>
    </source>
</evidence>
<dbReference type="Gene3D" id="1.10.8.60">
    <property type="match status" value="1"/>
</dbReference>
<dbReference type="AlphaFoldDB" id="A0A2T2WS49"/>